<accession>A0A0K1PU36</accession>
<protein>
    <submittedName>
        <fullName evidence="1">Uncharacterized protein</fullName>
    </submittedName>
</protein>
<sequence>MLTPDVRFEGWTTESWTRFLHLWKPRASPDREPTRPRGGVIAIHEGGRLQKLLHTKTGRLDPRGPWPVPLAELAEAHHASWALSAHAGALEEVMERFGARLRQSDDLTAQMLLVVTIVREMLQEGSIERWPMRLHGVPQPSEVVVHRALDAVCPDGHAMVLGLFRHGDLWTAGVARRRGNGFDVLAGPSELRPRMGVLSGDWRRDYRHLGRAVEEHYGPLAMGCFAEVDRFRELQVDPRPGAWGRAAVVRDLVLSPMPMGVRLALGADGARFAFETFRMVVGRSDRLRKLEPYMASARKHLGSAAGHRDVSQTLGFDPLAALRALLRR</sequence>
<evidence type="ECO:0000313" key="1">
    <source>
        <dbReference type="EMBL" id="AKU96876.1"/>
    </source>
</evidence>
<proteinExistence type="predicted"/>
<name>A0A0K1PU36_9BACT</name>
<dbReference type="OrthoDB" id="5493765at2"/>
<evidence type="ECO:0000313" key="2">
    <source>
        <dbReference type="Proteomes" id="UP000064967"/>
    </source>
</evidence>
<dbReference type="KEGG" id="llu:AKJ09_03540"/>
<keyword evidence="2" id="KW-1185">Reference proteome</keyword>
<gene>
    <name evidence="1" type="ORF">AKJ09_03540</name>
</gene>
<dbReference type="RefSeq" id="WP_146648099.1">
    <property type="nucleotide sequence ID" value="NZ_CP012333.1"/>
</dbReference>
<dbReference type="EMBL" id="CP012333">
    <property type="protein sequence ID" value="AKU96876.1"/>
    <property type="molecule type" value="Genomic_DNA"/>
</dbReference>
<dbReference type="Proteomes" id="UP000064967">
    <property type="component" value="Chromosome"/>
</dbReference>
<organism evidence="1 2">
    <name type="scientific">Labilithrix luteola</name>
    <dbReference type="NCBI Taxonomy" id="1391654"/>
    <lineage>
        <taxon>Bacteria</taxon>
        <taxon>Pseudomonadati</taxon>
        <taxon>Myxococcota</taxon>
        <taxon>Polyangia</taxon>
        <taxon>Polyangiales</taxon>
        <taxon>Labilitrichaceae</taxon>
        <taxon>Labilithrix</taxon>
    </lineage>
</organism>
<dbReference type="AlphaFoldDB" id="A0A0K1PU36"/>
<reference evidence="1 2" key="1">
    <citation type="submission" date="2015-08" db="EMBL/GenBank/DDBJ databases">
        <authorList>
            <person name="Babu N.S."/>
            <person name="Beckwith C.J."/>
            <person name="Beseler K.G."/>
            <person name="Brison A."/>
            <person name="Carone J.V."/>
            <person name="Caskin T.P."/>
            <person name="Diamond M."/>
            <person name="Durham M.E."/>
            <person name="Foxe J.M."/>
            <person name="Go M."/>
            <person name="Henderson B.A."/>
            <person name="Jones I.B."/>
            <person name="McGettigan J.A."/>
            <person name="Micheletti S.J."/>
            <person name="Nasrallah M.E."/>
            <person name="Ortiz D."/>
            <person name="Piller C.R."/>
            <person name="Privatt S.R."/>
            <person name="Schneider S.L."/>
            <person name="Sharp S."/>
            <person name="Smith T.C."/>
            <person name="Stanton J.D."/>
            <person name="Ullery H.E."/>
            <person name="Wilson R.J."/>
            <person name="Serrano M.G."/>
            <person name="Buck G."/>
            <person name="Lee V."/>
            <person name="Wang Y."/>
            <person name="Carvalho R."/>
            <person name="Voegtly L."/>
            <person name="Shi R."/>
            <person name="Duckworth R."/>
            <person name="Johnson A."/>
            <person name="Loviza R."/>
            <person name="Walstead R."/>
            <person name="Shah Z."/>
            <person name="Kiflezghi M."/>
            <person name="Wade K."/>
            <person name="Ball S.L."/>
            <person name="Bradley K.W."/>
            <person name="Asai D.J."/>
            <person name="Bowman C.A."/>
            <person name="Russell D.A."/>
            <person name="Pope W.H."/>
            <person name="Jacobs-Sera D."/>
            <person name="Hendrix R.W."/>
            <person name="Hatfull G.F."/>
        </authorList>
    </citation>
    <scope>NUCLEOTIDE SEQUENCE [LARGE SCALE GENOMIC DNA]</scope>
    <source>
        <strain evidence="1 2">DSM 27648</strain>
    </source>
</reference>
<dbReference type="STRING" id="1391654.AKJ09_03540"/>